<accession>A0ABT5YJ47</accession>
<dbReference type="PANTHER" id="PTHR42895">
    <property type="entry name" value="IRON-SULFUR CLUSTER-BINDING PROTEIN-RELATED"/>
    <property type="match status" value="1"/>
</dbReference>
<organism evidence="3 4">
    <name type="scientific">Aquibaculum arenosum</name>
    <dbReference type="NCBI Taxonomy" id="3032591"/>
    <lineage>
        <taxon>Bacteria</taxon>
        <taxon>Pseudomonadati</taxon>
        <taxon>Pseudomonadota</taxon>
        <taxon>Alphaproteobacteria</taxon>
        <taxon>Rhodospirillales</taxon>
        <taxon>Rhodovibrionaceae</taxon>
        <taxon>Aquibaculum</taxon>
    </lineage>
</organism>
<dbReference type="RefSeq" id="WP_275819831.1">
    <property type="nucleotide sequence ID" value="NZ_JARHUD010000001.1"/>
</dbReference>
<dbReference type="InterPro" id="IPR027980">
    <property type="entry name" value="RACo_C"/>
</dbReference>
<dbReference type="Gene3D" id="3.10.20.30">
    <property type="match status" value="1"/>
</dbReference>
<dbReference type="InterPro" id="IPR042259">
    <property type="entry name" value="Raco-like_middle_sf"/>
</dbReference>
<dbReference type="EMBL" id="JARHUD010000001">
    <property type="protein sequence ID" value="MDF2094917.1"/>
    <property type="molecule type" value="Genomic_DNA"/>
</dbReference>
<dbReference type="CDD" id="cd00207">
    <property type="entry name" value="fer2"/>
    <property type="match status" value="1"/>
</dbReference>
<evidence type="ECO:0000259" key="2">
    <source>
        <dbReference type="PROSITE" id="PS51085"/>
    </source>
</evidence>
<dbReference type="Gene3D" id="3.30.420.480">
    <property type="entry name" value="Domain of unknown function (DUF4445)"/>
    <property type="match status" value="1"/>
</dbReference>
<evidence type="ECO:0000256" key="1">
    <source>
        <dbReference type="SAM" id="MobiDB-lite"/>
    </source>
</evidence>
<dbReference type="Gene3D" id="3.10.20.880">
    <property type="match status" value="1"/>
</dbReference>
<name>A0ABT5YJ47_9PROT</name>
<dbReference type="Pfam" id="PF00111">
    <property type="entry name" value="Fer2"/>
    <property type="match status" value="1"/>
</dbReference>
<dbReference type="SUPFAM" id="SSF54292">
    <property type="entry name" value="2Fe-2S ferredoxin-like"/>
    <property type="match status" value="1"/>
</dbReference>
<dbReference type="InterPro" id="IPR001041">
    <property type="entry name" value="2Fe-2S_ferredoxin-type"/>
</dbReference>
<dbReference type="InterPro" id="IPR036010">
    <property type="entry name" value="2Fe-2S_ferredoxin-like_sf"/>
</dbReference>
<gene>
    <name evidence="3" type="ORF">P2G67_02875</name>
</gene>
<protein>
    <submittedName>
        <fullName evidence="3">ASKHA domain-containing protein</fullName>
    </submittedName>
</protein>
<evidence type="ECO:0000313" key="4">
    <source>
        <dbReference type="Proteomes" id="UP001215503"/>
    </source>
</evidence>
<dbReference type="Proteomes" id="UP001215503">
    <property type="component" value="Unassembled WGS sequence"/>
</dbReference>
<dbReference type="InterPro" id="IPR012675">
    <property type="entry name" value="Beta-grasp_dom_sf"/>
</dbReference>
<sequence>MSEADKDALVVFTPSGKRGRFPLGTPLLKCARQLGVDIDSVCGGRGLCGRCQVQIGEGDFAKHAISSRAGNASAWNESEARYHARKGIKPGRRLSCQVQLLGDLLVDVPADSQVHKQVVRKRAEVRNIELDPAIRLHYVEVEQPDMHNPSGDLERLLQALERQWGVTGINIQGLNVDLRVLQGLQQALREADWKVTVAVHRGQVLTTIWPGFRDKAYGVAIDIGSTTVAAHLCDLASGEVLASSGIMNPQIRFGEDLMSRVSYVMMNPGGDKEMTQALREGLNRLIAEVCSEAGIAPTDILNATFVGNPIMHHLLLGIDPTELGGAPFALTFNSGITLWAEQLDLQLAPDARVYVLPCIAGHVGADAAGVILSEQPHLREEVSLVVDVGTNAEIILGNRHRLLACSSPTGPAFEGAQISSGQRAAPGAIERVRIDPVTLEPRFKVIGSDFWSDEAGFADSIKRIGITGICGSGIIEVLAELFLAGVILSDGTIDGAAAARSPRIQLDGRTYAYLLHEPAHPEEPRVVITQTDVRAIQLAKAALYAGIQLLMDRFGVEKVDRIQLAGAFGSHIDVKYAMALGMLPDCDLEQVSSAGNAAGTGARIALLNQKARDEIEQVVKRVEKVETAVEPRFQEHFVAAMAIPHRNAPYPELGKVLPLPAPRYPEPAGEGEGRRRRRRVAV</sequence>
<dbReference type="InterPro" id="IPR052911">
    <property type="entry name" value="Corrinoid_activation_enz"/>
</dbReference>
<dbReference type="Pfam" id="PF17650">
    <property type="entry name" value="RACo_linker"/>
    <property type="match status" value="1"/>
</dbReference>
<dbReference type="InterPro" id="IPR040506">
    <property type="entry name" value="RACo_linker"/>
</dbReference>
<dbReference type="Pfam" id="PF17651">
    <property type="entry name" value="Raco_middle"/>
    <property type="match status" value="1"/>
</dbReference>
<dbReference type="PANTHER" id="PTHR42895:SF1">
    <property type="entry name" value="IRON-SULFUR CLUSTER PROTEIN"/>
    <property type="match status" value="1"/>
</dbReference>
<proteinExistence type="predicted"/>
<comment type="caution">
    <text evidence="3">The sequence shown here is derived from an EMBL/GenBank/DDBJ whole genome shotgun (WGS) entry which is preliminary data.</text>
</comment>
<evidence type="ECO:0000313" key="3">
    <source>
        <dbReference type="EMBL" id="MDF2094917.1"/>
    </source>
</evidence>
<dbReference type="PROSITE" id="PS51085">
    <property type="entry name" value="2FE2S_FER_2"/>
    <property type="match status" value="1"/>
</dbReference>
<feature type="domain" description="2Fe-2S ferredoxin-type" evidence="2">
    <location>
        <begin position="8"/>
        <end position="112"/>
    </location>
</feature>
<feature type="region of interest" description="Disordered" evidence="1">
    <location>
        <begin position="663"/>
        <end position="682"/>
    </location>
</feature>
<reference evidence="3 4" key="1">
    <citation type="submission" date="2023-03" db="EMBL/GenBank/DDBJ databases">
        <title>Fodinicurvata sp. CAU 1616 isolated from sea sendiment.</title>
        <authorList>
            <person name="Kim W."/>
        </authorList>
    </citation>
    <scope>NUCLEOTIDE SEQUENCE [LARGE SCALE GENOMIC DNA]</scope>
    <source>
        <strain evidence="3 4">CAU 1616</strain>
    </source>
</reference>
<dbReference type="InterPro" id="IPR041414">
    <property type="entry name" value="Raco-like_middle"/>
</dbReference>
<dbReference type="Pfam" id="PF14574">
    <property type="entry name" value="RACo_C_ter"/>
    <property type="match status" value="1"/>
</dbReference>
<keyword evidence="4" id="KW-1185">Reference proteome</keyword>